<dbReference type="Gene3D" id="1.20.1560.10">
    <property type="entry name" value="ABC transporter type 1, transmembrane domain"/>
    <property type="match status" value="1"/>
</dbReference>
<dbReference type="PROSITE" id="PS50893">
    <property type="entry name" value="ABC_TRANSPORTER_2"/>
    <property type="match status" value="1"/>
</dbReference>
<dbReference type="OrthoDB" id="9762778at2"/>
<dbReference type="InterPro" id="IPR011527">
    <property type="entry name" value="ABC1_TM_dom"/>
</dbReference>
<dbReference type="InterPro" id="IPR003439">
    <property type="entry name" value="ABC_transporter-like_ATP-bd"/>
</dbReference>
<evidence type="ECO:0000313" key="11">
    <source>
        <dbReference type="Proteomes" id="UP000267250"/>
    </source>
</evidence>
<dbReference type="RefSeq" id="WP_127016551.1">
    <property type="nucleotide sequence ID" value="NZ_CP016379.1"/>
</dbReference>
<evidence type="ECO:0000313" key="10">
    <source>
        <dbReference type="EMBL" id="AZR73220.1"/>
    </source>
</evidence>
<feature type="transmembrane region" description="Helical" evidence="7">
    <location>
        <begin position="61"/>
        <end position="81"/>
    </location>
</feature>
<feature type="transmembrane region" description="Helical" evidence="7">
    <location>
        <begin position="243"/>
        <end position="272"/>
    </location>
</feature>
<accession>A0A3Q9HQ81</accession>
<sequence length="576" mass="66848">MDLKLIIKLVKKSYPFMRPYMLRNIIAIVLNQLSMVLVLLVPLLIKILVDDILMTQNFNQLILFGIAMFGIYLLSNVFAFLSNYIYANFAESFVIDARNLLYDKLLNMKMSFFIKEKVGNIVSRLRDDAAEIHSLLSFILDKILINIVKVIIIFIILFKMNFYLALISIITIPIFIFVNNFFSQKLREQSHITRQYFADLMSFFMNSFSKIILIKNFCYENQEKEKHNVISKKLRHSMIRGEILGYLVMEVTRLVTNFSGVIILTLGGYMVLKGKLTVGELIAYYTYLKLIYDPILDLTRSTALINRTIAGMERYFEYFELDELEEKDKGIEVPFTGDIKLENVSFKYIDEPIYTGVNLQIKPKEKILILGKSGQGKTTLAYLLKGFYQPQRGEILLDGYNIQQINLVSLRKNIGYLPQEAFIIDGTIRENLTCVKEDATEEEMWWALDQAQIGDYIRTQLKNGLDEVLSNNGSSLSGGQRQRISIARLFLQNPKIIIFDEIFTGLDLETEKYIWNNIKKFIKDKTALFISHKIVEPNYFDSFCLVKNNKIIKFSSFAELEQEESYFAYLEDSKVS</sequence>
<keyword evidence="11" id="KW-1185">Reference proteome</keyword>
<dbReference type="SUPFAM" id="SSF52540">
    <property type="entry name" value="P-loop containing nucleoside triphosphate hydrolases"/>
    <property type="match status" value="1"/>
</dbReference>
<feature type="transmembrane region" description="Helical" evidence="7">
    <location>
        <begin position="21"/>
        <end position="49"/>
    </location>
</feature>
<protein>
    <recommendedName>
        <fullName evidence="12">ABC transporter</fullName>
    </recommendedName>
</protein>
<dbReference type="GO" id="GO:0015421">
    <property type="term" value="F:ABC-type oligopeptide transporter activity"/>
    <property type="evidence" value="ECO:0007669"/>
    <property type="project" value="TreeGrafter"/>
</dbReference>
<dbReference type="GO" id="GO:0005886">
    <property type="term" value="C:plasma membrane"/>
    <property type="evidence" value="ECO:0007669"/>
    <property type="project" value="UniProtKB-SubCell"/>
</dbReference>
<feature type="domain" description="ABC transporter" evidence="8">
    <location>
        <begin position="339"/>
        <end position="573"/>
    </location>
</feature>
<keyword evidence="3" id="KW-0547">Nucleotide-binding</keyword>
<dbReference type="InterPro" id="IPR003593">
    <property type="entry name" value="AAA+_ATPase"/>
</dbReference>
<dbReference type="Gene3D" id="3.40.50.300">
    <property type="entry name" value="P-loop containing nucleotide triphosphate hydrolases"/>
    <property type="match status" value="1"/>
</dbReference>
<dbReference type="KEGG" id="aft:BBF96_07380"/>
<dbReference type="GO" id="GO:0005524">
    <property type="term" value="F:ATP binding"/>
    <property type="evidence" value="ECO:0007669"/>
    <property type="project" value="UniProtKB-KW"/>
</dbReference>
<evidence type="ECO:0000256" key="2">
    <source>
        <dbReference type="ARBA" id="ARBA00022692"/>
    </source>
</evidence>
<keyword evidence="4" id="KW-0067">ATP-binding</keyword>
<evidence type="ECO:0000259" key="8">
    <source>
        <dbReference type="PROSITE" id="PS50893"/>
    </source>
</evidence>
<evidence type="ECO:0000256" key="7">
    <source>
        <dbReference type="SAM" id="Phobius"/>
    </source>
</evidence>
<evidence type="ECO:0008006" key="12">
    <source>
        <dbReference type="Google" id="ProtNLM"/>
    </source>
</evidence>
<keyword evidence="6 7" id="KW-0472">Membrane</keyword>
<dbReference type="InterPro" id="IPR039421">
    <property type="entry name" value="Type_1_exporter"/>
</dbReference>
<gene>
    <name evidence="10" type="ORF">BBF96_07380</name>
</gene>
<feature type="transmembrane region" description="Helical" evidence="7">
    <location>
        <begin position="162"/>
        <end position="182"/>
    </location>
</feature>
<dbReference type="PROSITE" id="PS50929">
    <property type="entry name" value="ABC_TM1F"/>
    <property type="match status" value="1"/>
</dbReference>
<feature type="domain" description="ABC transmembrane type-1" evidence="9">
    <location>
        <begin position="25"/>
        <end position="307"/>
    </location>
</feature>
<dbReference type="PANTHER" id="PTHR43394:SF1">
    <property type="entry name" value="ATP-BINDING CASSETTE SUB-FAMILY B MEMBER 10, MITOCHONDRIAL"/>
    <property type="match status" value="1"/>
</dbReference>
<dbReference type="InterPro" id="IPR027417">
    <property type="entry name" value="P-loop_NTPase"/>
</dbReference>
<dbReference type="GO" id="GO:0016887">
    <property type="term" value="F:ATP hydrolysis activity"/>
    <property type="evidence" value="ECO:0007669"/>
    <property type="project" value="InterPro"/>
</dbReference>
<evidence type="ECO:0000256" key="6">
    <source>
        <dbReference type="ARBA" id="ARBA00023136"/>
    </source>
</evidence>
<evidence type="ECO:0000259" key="9">
    <source>
        <dbReference type="PROSITE" id="PS50929"/>
    </source>
</evidence>
<evidence type="ECO:0000256" key="1">
    <source>
        <dbReference type="ARBA" id="ARBA00004651"/>
    </source>
</evidence>
<dbReference type="PANTHER" id="PTHR43394">
    <property type="entry name" value="ATP-DEPENDENT PERMEASE MDL1, MITOCHONDRIAL"/>
    <property type="match status" value="1"/>
</dbReference>
<dbReference type="CDD" id="cd07346">
    <property type="entry name" value="ABC_6TM_exporters"/>
    <property type="match status" value="1"/>
</dbReference>
<feature type="transmembrane region" description="Helical" evidence="7">
    <location>
        <begin position="134"/>
        <end position="156"/>
    </location>
</feature>
<proteinExistence type="predicted"/>
<keyword evidence="5 7" id="KW-1133">Transmembrane helix</keyword>
<dbReference type="Pfam" id="PF00005">
    <property type="entry name" value="ABC_tran"/>
    <property type="match status" value="1"/>
</dbReference>
<dbReference type="Pfam" id="PF00664">
    <property type="entry name" value="ABC_membrane"/>
    <property type="match status" value="1"/>
</dbReference>
<organism evidence="10 11">
    <name type="scientific">Anoxybacter fermentans</name>
    <dbReference type="NCBI Taxonomy" id="1323375"/>
    <lineage>
        <taxon>Bacteria</taxon>
        <taxon>Bacillati</taxon>
        <taxon>Bacillota</taxon>
        <taxon>Clostridia</taxon>
        <taxon>Halanaerobiales</taxon>
        <taxon>Anoxybacter</taxon>
    </lineage>
</organism>
<comment type="subcellular location">
    <subcellularLocation>
        <location evidence="1">Cell membrane</location>
        <topology evidence="1">Multi-pass membrane protein</topology>
    </subcellularLocation>
</comment>
<dbReference type="EMBL" id="CP016379">
    <property type="protein sequence ID" value="AZR73220.1"/>
    <property type="molecule type" value="Genomic_DNA"/>
</dbReference>
<keyword evidence="2 7" id="KW-0812">Transmembrane</keyword>
<dbReference type="InterPro" id="IPR017871">
    <property type="entry name" value="ABC_transporter-like_CS"/>
</dbReference>
<name>A0A3Q9HQ81_9FIRM</name>
<reference evidence="10 11" key="1">
    <citation type="submission" date="2016-07" db="EMBL/GenBank/DDBJ databases">
        <title>Genome and transcriptome analysis of iron-reducing fermentative bacteria Anoxybacter fermentans.</title>
        <authorList>
            <person name="Zeng X."/>
            <person name="Shao Z."/>
        </authorList>
    </citation>
    <scope>NUCLEOTIDE SEQUENCE [LARGE SCALE GENOMIC DNA]</scope>
    <source>
        <strain evidence="10 11">DY22613</strain>
    </source>
</reference>
<evidence type="ECO:0000256" key="5">
    <source>
        <dbReference type="ARBA" id="ARBA00022989"/>
    </source>
</evidence>
<dbReference type="InterPro" id="IPR036640">
    <property type="entry name" value="ABC1_TM_sf"/>
</dbReference>
<dbReference type="PROSITE" id="PS00211">
    <property type="entry name" value="ABC_TRANSPORTER_1"/>
    <property type="match status" value="1"/>
</dbReference>
<evidence type="ECO:0000256" key="4">
    <source>
        <dbReference type="ARBA" id="ARBA00022840"/>
    </source>
</evidence>
<evidence type="ECO:0000256" key="3">
    <source>
        <dbReference type="ARBA" id="ARBA00022741"/>
    </source>
</evidence>
<dbReference type="SMART" id="SM00382">
    <property type="entry name" value="AAA"/>
    <property type="match status" value="1"/>
</dbReference>
<dbReference type="Proteomes" id="UP000267250">
    <property type="component" value="Chromosome"/>
</dbReference>
<dbReference type="SUPFAM" id="SSF90123">
    <property type="entry name" value="ABC transporter transmembrane region"/>
    <property type="match status" value="1"/>
</dbReference>
<dbReference type="AlphaFoldDB" id="A0A3Q9HQ81"/>